<gene>
    <name evidence="2" type="ORF">JHL22_01290</name>
</gene>
<dbReference type="EMBL" id="JAENGP010000001">
    <property type="protein sequence ID" value="MBK1779842.1"/>
    <property type="molecule type" value="Genomic_DNA"/>
</dbReference>
<keyword evidence="3" id="KW-1185">Reference proteome</keyword>
<reference evidence="2 3" key="1">
    <citation type="submission" date="2020-12" db="EMBL/GenBank/DDBJ databases">
        <authorList>
            <person name="Lu T."/>
            <person name="Wang Q."/>
            <person name="Han X."/>
        </authorList>
    </citation>
    <scope>NUCLEOTIDE SEQUENCE [LARGE SCALE GENOMIC DNA]</scope>
    <source>
        <strain evidence="2 3">WQ 585</strain>
    </source>
</reference>
<dbReference type="Proteomes" id="UP000635316">
    <property type="component" value="Unassembled WGS sequence"/>
</dbReference>
<evidence type="ECO:0008006" key="4">
    <source>
        <dbReference type="Google" id="ProtNLM"/>
    </source>
</evidence>
<protein>
    <recommendedName>
        <fullName evidence="4">Nuclear transport factor 2 family protein</fullName>
    </recommendedName>
</protein>
<evidence type="ECO:0000313" key="2">
    <source>
        <dbReference type="EMBL" id="MBK1779842.1"/>
    </source>
</evidence>
<evidence type="ECO:0000256" key="1">
    <source>
        <dbReference type="SAM" id="SignalP"/>
    </source>
</evidence>
<feature type="signal peptide" evidence="1">
    <location>
        <begin position="1"/>
        <end position="28"/>
    </location>
</feature>
<sequence length="334" mass="36989">MRSLTLLFRPLILAVALMLCVIPRLAQAQAQAQTQTQDQKLYLELWAEAEAFRSLASKNFLAALKNSSTPEANLTFAELGELLWLDQDNADDWSIFFRHSLVNFVATGSEVEFVYFQHPWADITLLTLWSRTPKDNRLRIVDTGILLNSVIRGAKVPFQIGRGWMQEKASAPVAIGQVNAKTTSQIVAAGMGQIPNPLASLNVEQAEAMVAGAALQWMEHQTSLLPLFVDETGVAHAMRIAWNRLLLAARKGQLADVLPPNTPIKELNAVDSALWASLEPVAYVEDGKNAVSIFASSHNPNIYATLAISDDNNKVKITHFDFYRFSDFLDKDAK</sequence>
<dbReference type="RefSeq" id="WP_200232962.1">
    <property type="nucleotide sequence ID" value="NZ_JAENGP010000001.1"/>
</dbReference>
<proteinExistence type="predicted"/>
<comment type="caution">
    <text evidence="2">The sequence shown here is derived from an EMBL/GenBank/DDBJ whole genome shotgun (WGS) entry which is preliminary data.</text>
</comment>
<keyword evidence="1" id="KW-0732">Signal</keyword>
<organism evidence="2 3">
    <name type="scientific">Advenella mandrilli</name>
    <dbReference type="NCBI Taxonomy" id="2800330"/>
    <lineage>
        <taxon>Bacteria</taxon>
        <taxon>Pseudomonadati</taxon>
        <taxon>Pseudomonadota</taxon>
        <taxon>Betaproteobacteria</taxon>
        <taxon>Burkholderiales</taxon>
        <taxon>Alcaligenaceae</taxon>
    </lineage>
</organism>
<accession>A0ABS1E8C4</accession>
<feature type="chain" id="PRO_5046777039" description="Nuclear transport factor 2 family protein" evidence="1">
    <location>
        <begin position="29"/>
        <end position="334"/>
    </location>
</feature>
<name>A0ABS1E8C4_9BURK</name>
<evidence type="ECO:0000313" key="3">
    <source>
        <dbReference type="Proteomes" id="UP000635316"/>
    </source>
</evidence>